<keyword evidence="4" id="KW-0256">Endoplasmic reticulum</keyword>
<dbReference type="CDD" id="cd23995">
    <property type="entry name" value="Seipin_BSCL2_like"/>
    <property type="match status" value="1"/>
</dbReference>
<feature type="transmembrane region" description="Helical" evidence="9">
    <location>
        <begin position="232"/>
        <end position="255"/>
    </location>
</feature>
<comment type="subcellular location">
    <subcellularLocation>
        <location evidence="1">Endoplasmic reticulum membrane</location>
        <topology evidence="1">Multi-pass membrane protein</topology>
    </subcellularLocation>
</comment>
<dbReference type="PANTHER" id="PTHR21212:SF0">
    <property type="entry name" value="SEIPIN"/>
    <property type="match status" value="1"/>
</dbReference>
<feature type="compositionally biased region" description="Acidic residues" evidence="8">
    <location>
        <begin position="315"/>
        <end position="327"/>
    </location>
</feature>
<sequence length="382" mass="42944">MDTAPALPLLLLAREVAGLAIVHLRRLVLQVAILVCVVILLLWVSIFLYGSFYYSYMPTVRHAAPVHYGYRSDCDTVGLELCSFPVANVSLLRNGRDPVLMYGQPYRFALELEMPDSPVNQNLGMFMVSISCYTRGGSVISSSARSAMLHYKSKLLKVIDTLSFASLFLLGLLEQKQVVEVELYSDYKEDSYVPTLGAIIEIQSKRIEIYSAELKIHAHFTGLRYLLYNFPVTSAVVGVISNFTFLSVIVIFSYLQWMWGSIWPQAQVYRTQHRTMEQRRAEARHRRASYSQAHGSHWRSQADTETIGSERSEQEAEEDEPASEITDDVPLLSGVNLPPVTSPAQETPNAPDPANMTEESLDDNPSLPESGIRLRTVFTRDP</sequence>
<gene>
    <name evidence="10" type="ORF">NDU88_005552</name>
</gene>
<keyword evidence="5 9" id="KW-1133">Transmembrane helix</keyword>
<dbReference type="PANTHER" id="PTHR21212">
    <property type="entry name" value="BERNARDINELLI-SEIP CONGENITAL LIPODYSTROPHY 2 HOMOLOG BSCL2 PROTEIN"/>
    <property type="match status" value="1"/>
</dbReference>
<feature type="transmembrane region" description="Helical" evidence="9">
    <location>
        <begin position="28"/>
        <end position="52"/>
    </location>
</feature>
<feature type="compositionally biased region" description="Polar residues" evidence="8">
    <location>
        <begin position="289"/>
        <end position="307"/>
    </location>
</feature>
<accession>A0AAV7N680</accession>
<protein>
    <recommendedName>
        <fullName evidence="2">Seipin</fullName>
    </recommendedName>
</protein>
<name>A0AAV7N680_PLEWA</name>
<evidence type="ECO:0000256" key="8">
    <source>
        <dbReference type="SAM" id="MobiDB-lite"/>
    </source>
</evidence>
<evidence type="ECO:0000256" key="3">
    <source>
        <dbReference type="ARBA" id="ARBA00022692"/>
    </source>
</evidence>
<dbReference type="GO" id="GO:0005789">
    <property type="term" value="C:endoplasmic reticulum membrane"/>
    <property type="evidence" value="ECO:0007669"/>
    <property type="project" value="UniProtKB-SubCell"/>
</dbReference>
<dbReference type="InterPro" id="IPR009617">
    <property type="entry name" value="Seipin"/>
</dbReference>
<dbReference type="EMBL" id="JANPWB010000013">
    <property type="protein sequence ID" value="KAJ1108170.1"/>
    <property type="molecule type" value="Genomic_DNA"/>
</dbReference>
<dbReference type="Pfam" id="PF06775">
    <property type="entry name" value="Seipin"/>
    <property type="match status" value="1"/>
</dbReference>
<comment type="caution">
    <text evidence="10">The sequence shown here is derived from an EMBL/GenBank/DDBJ whole genome shotgun (WGS) entry which is preliminary data.</text>
</comment>
<evidence type="ECO:0000256" key="5">
    <source>
        <dbReference type="ARBA" id="ARBA00022989"/>
    </source>
</evidence>
<dbReference type="GO" id="GO:0006629">
    <property type="term" value="P:lipid metabolic process"/>
    <property type="evidence" value="ECO:0007669"/>
    <property type="project" value="UniProtKB-KW"/>
</dbReference>
<evidence type="ECO:0000256" key="1">
    <source>
        <dbReference type="ARBA" id="ARBA00004477"/>
    </source>
</evidence>
<reference evidence="10" key="1">
    <citation type="journal article" date="2022" name="bioRxiv">
        <title>Sequencing and chromosome-scale assembly of the giantPleurodeles waltlgenome.</title>
        <authorList>
            <person name="Brown T."/>
            <person name="Elewa A."/>
            <person name="Iarovenko S."/>
            <person name="Subramanian E."/>
            <person name="Araus A.J."/>
            <person name="Petzold A."/>
            <person name="Susuki M."/>
            <person name="Suzuki K.-i.T."/>
            <person name="Hayashi T."/>
            <person name="Toyoda A."/>
            <person name="Oliveira C."/>
            <person name="Osipova E."/>
            <person name="Leigh N.D."/>
            <person name="Simon A."/>
            <person name="Yun M.H."/>
        </authorList>
    </citation>
    <scope>NUCLEOTIDE SEQUENCE</scope>
    <source>
        <strain evidence="10">20211129_DDA</strain>
        <tissue evidence="10">Liver</tissue>
    </source>
</reference>
<keyword evidence="3 9" id="KW-0812">Transmembrane</keyword>
<organism evidence="10 11">
    <name type="scientific">Pleurodeles waltl</name>
    <name type="common">Iberian ribbed newt</name>
    <dbReference type="NCBI Taxonomy" id="8319"/>
    <lineage>
        <taxon>Eukaryota</taxon>
        <taxon>Metazoa</taxon>
        <taxon>Chordata</taxon>
        <taxon>Craniata</taxon>
        <taxon>Vertebrata</taxon>
        <taxon>Euteleostomi</taxon>
        <taxon>Amphibia</taxon>
        <taxon>Batrachia</taxon>
        <taxon>Caudata</taxon>
        <taxon>Salamandroidea</taxon>
        <taxon>Salamandridae</taxon>
        <taxon>Pleurodelinae</taxon>
        <taxon>Pleurodeles</taxon>
    </lineage>
</organism>
<feature type="region of interest" description="Disordered" evidence="8">
    <location>
        <begin position="279"/>
        <end position="382"/>
    </location>
</feature>
<evidence type="ECO:0000256" key="2">
    <source>
        <dbReference type="ARBA" id="ARBA00022064"/>
    </source>
</evidence>
<evidence type="ECO:0000256" key="6">
    <source>
        <dbReference type="ARBA" id="ARBA00023098"/>
    </source>
</evidence>
<keyword evidence="11" id="KW-1185">Reference proteome</keyword>
<dbReference type="Proteomes" id="UP001066276">
    <property type="component" value="Chromosome 9"/>
</dbReference>
<keyword evidence="6" id="KW-0443">Lipid metabolism</keyword>
<dbReference type="GO" id="GO:0140042">
    <property type="term" value="P:lipid droplet formation"/>
    <property type="evidence" value="ECO:0007669"/>
    <property type="project" value="UniProtKB-ARBA"/>
</dbReference>
<evidence type="ECO:0000313" key="10">
    <source>
        <dbReference type="EMBL" id="KAJ1108170.1"/>
    </source>
</evidence>
<keyword evidence="7 9" id="KW-0472">Membrane</keyword>
<dbReference type="AlphaFoldDB" id="A0AAV7N680"/>
<evidence type="ECO:0000256" key="9">
    <source>
        <dbReference type="SAM" id="Phobius"/>
    </source>
</evidence>
<evidence type="ECO:0000256" key="7">
    <source>
        <dbReference type="ARBA" id="ARBA00023136"/>
    </source>
</evidence>
<evidence type="ECO:0000256" key="4">
    <source>
        <dbReference type="ARBA" id="ARBA00022824"/>
    </source>
</evidence>
<proteinExistence type="predicted"/>
<evidence type="ECO:0000313" key="11">
    <source>
        <dbReference type="Proteomes" id="UP001066276"/>
    </source>
</evidence>